<dbReference type="GO" id="GO:0005886">
    <property type="term" value="C:plasma membrane"/>
    <property type="evidence" value="ECO:0007669"/>
    <property type="project" value="TreeGrafter"/>
</dbReference>
<dbReference type="GO" id="GO:0005789">
    <property type="term" value="C:endoplasmic reticulum membrane"/>
    <property type="evidence" value="ECO:0007669"/>
    <property type="project" value="TreeGrafter"/>
</dbReference>
<keyword evidence="1" id="KW-0812">Transmembrane</keyword>
<name>A0A8S3VDN8_MYTED</name>
<dbReference type="GO" id="GO:0031902">
    <property type="term" value="C:late endosome membrane"/>
    <property type="evidence" value="ECO:0007669"/>
    <property type="project" value="TreeGrafter"/>
</dbReference>
<keyword evidence="1" id="KW-0472">Membrane</keyword>
<feature type="transmembrane region" description="Helical" evidence="1">
    <location>
        <begin position="95"/>
        <end position="114"/>
    </location>
</feature>
<dbReference type="EMBL" id="CAJPWZ010003102">
    <property type="protein sequence ID" value="CAG2251922.1"/>
    <property type="molecule type" value="Genomic_DNA"/>
</dbReference>
<evidence type="ECO:0000259" key="2">
    <source>
        <dbReference type="Pfam" id="PF05050"/>
    </source>
</evidence>
<evidence type="ECO:0000313" key="3">
    <source>
        <dbReference type="EMBL" id="CAG2251922.1"/>
    </source>
</evidence>
<dbReference type="InterPro" id="IPR006342">
    <property type="entry name" value="FkbM_mtfrase"/>
</dbReference>
<dbReference type="InterPro" id="IPR029063">
    <property type="entry name" value="SAM-dependent_MTases_sf"/>
</dbReference>
<dbReference type="GO" id="GO:0016197">
    <property type="term" value="P:endosomal transport"/>
    <property type="evidence" value="ECO:0007669"/>
    <property type="project" value="TreeGrafter"/>
</dbReference>
<gene>
    <name evidence="3" type="ORF">MEDL_63572</name>
</gene>
<dbReference type="Gene3D" id="3.40.50.150">
    <property type="entry name" value="Vaccinia Virus protein VP39"/>
    <property type="match status" value="1"/>
</dbReference>
<dbReference type="InterPro" id="IPR053202">
    <property type="entry name" value="EGF_Rcpt_Signaling_Reg"/>
</dbReference>
<dbReference type="PANTHER" id="PTHR34009:SF2">
    <property type="entry name" value="PROTEIN STAR"/>
    <property type="match status" value="1"/>
</dbReference>
<dbReference type="PANTHER" id="PTHR34009">
    <property type="entry name" value="PROTEIN STAR"/>
    <property type="match status" value="1"/>
</dbReference>
<dbReference type="AlphaFoldDB" id="A0A8S3VDN8"/>
<dbReference type="Proteomes" id="UP000683360">
    <property type="component" value="Unassembled WGS sequence"/>
</dbReference>
<accession>A0A8S3VDN8</accession>
<dbReference type="OrthoDB" id="6352234at2759"/>
<comment type="caution">
    <text evidence="3">The sequence shown here is derived from an EMBL/GenBank/DDBJ whole genome shotgun (WGS) entry which is preliminary data.</text>
</comment>
<dbReference type="Pfam" id="PF05050">
    <property type="entry name" value="Methyltransf_21"/>
    <property type="match status" value="1"/>
</dbReference>
<feature type="domain" description="Methyltransferase FkbM" evidence="2">
    <location>
        <begin position="205"/>
        <end position="269"/>
    </location>
</feature>
<evidence type="ECO:0000256" key="1">
    <source>
        <dbReference type="SAM" id="Phobius"/>
    </source>
</evidence>
<dbReference type="GO" id="GO:0005794">
    <property type="term" value="C:Golgi apparatus"/>
    <property type="evidence" value="ECO:0007669"/>
    <property type="project" value="TreeGrafter"/>
</dbReference>
<evidence type="ECO:0000313" key="4">
    <source>
        <dbReference type="Proteomes" id="UP000683360"/>
    </source>
</evidence>
<reference evidence="3" key="1">
    <citation type="submission" date="2021-03" db="EMBL/GenBank/DDBJ databases">
        <authorList>
            <person name="Bekaert M."/>
        </authorList>
    </citation>
    <scope>NUCLEOTIDE SEQUENCE</scope>
</reference>
<keyword evidence="4" id="KW-1185">Reference proteome</keyword>
<sequence>MIDLLEPCFLTSNDYNLRRDSQNYTIPMCRTVSYYKSFIPSVVKLWNELDTNAKNALSINQFKSIADWRPFNLIHIQIGYQHRMAILCLQKRGPYGRWICLVLVVLFLSQLFVAMRPTVLMSYQAAIMTDTHNSFLQRQDGFRSHLYYRDATDPELINYVRKNFIDHFKNDPYNLTTPWKEHPTREQSKQIDHFLHQKTNGTYIDIGANDGEQDSVTLFFERWRNWTGLLVEPNPSKYDTIKQKHRQSLAMNACVKTNKNESEMWFSKNKKIPCFWMDTILYALNKNEIDLLNIDVSGKEMDILRSVAHEKFFIRVITVEFAIDILPELQSIFSYMDKRGYVAIHQYVNQGIQKTDVMFVNKRAMNSPA</sequence>
<organism evidence="3 4">
    <name type="scientific">Mytilus edulis</name>
    <name type="common">Blue mussel</name>
    <dbReference type="NCBI Taxonomy" id="6550"/>
    <lineage>
        <taxon>Eukaryota</taxon>
        <taxon>Metazoa</taxon>
        <taxon>Spiralia</taxon>
        <taxon>Lophotrochozoa</taxon>
        <taxon>Mollusca</taxon>
        <taxon>Bivalvia</taxon>
        <taxon>Autobranchia</taxon>
        <taxon>Pteriomorphia</taxon>
        <taxon>Mytilida</taxon>
        <taxon>Mytiloidea</taxon>
        <taxon>Mytilidae</taxon>
        <taxon>Mytilinae</taxon>
        <taxon>Mytilus</taxon>
    </lineage>
</organism>
<dbReference type="SUPFAM" id="SSF53335">
    <property type="entry name" value="S-adenosyl-L-methionine-dependent methyltransferases"/>
    <property type="match status" value="1"/>
</dbReference>
<dbReference type="GO" id="GO:0006888">
    <property type="term" value="P:endoplasmic reticulum to Golgi vesicle-mediated transport"/>
    <property type="evidence" value="ECO:0007669"/>
    <property type="project" value="TreeGrafter"/>
</dbReference>
<keyword evidence="1" id="KW-1133">Transmembrane helix</keyword>
<protein>
    <recommendedName>
        <fullName evidence="2">Methyltransferase FkbM domain-containing protein</fullName>
    </recommendedName>
</protein>
<proteinExistence type="predicted"/>